<evidence type="ECO:0008006" key="4">
    <source>
        <dbReference type="Google" id="ProtNLM"/>
    </source>
</evidence>
<evidence type="ECO:0000313" key="3">
    <source>
        <dbReference type="Proteomes" id="UP000192342"/>
    </source>
</evidence>
<evidence type="ECO:0000256" key="1">
    <source>
        <dbReference type="SAM" id="SignalP"/>
    </source>
</evidence>
<keyword evidence="3" id="KW-1185">Reference proteome</keyword>
<accession>A0A1Y1SIU6</accession>
<dbReference type="OrthoDB" id="569821at2"/>
<protein>
    <recommendedName>
        <fullName evidence="4">Serine aminopeptidase S33 domain-containing protein</fullName>
    </recommendedName>
</protein>
<dbReference type="AlphaFoldDB" id="A0A1Y1SIU6"/>
<reference evidence="2 3" key="1">
    <citation type="submission" date="2013-04" db="EMBL/GenBank/DDBJ databases">
        <title>Oceanococcus atlanticus 22II-S10r2 Genome Sequencing.</title>
        <authorList>
            <person name="Lai Q."/>
            <person name="Li G."/>
            <person name="Shao Z."/>
        </authorList>
    </citation>
    <scope>NUCLEOTIDE SEQUENCE [LARGE SCALE GENOMIC DNA]</scope>
    <source>
        <strain evidence="2 3">22II-S10r2</strain>
    </source>
</reference>
<organism evidence="2 3">
    <name type="scientific">Oceanococcus atlanticus</name>
    <dbReference type="NCBI Taxonomy" id="1317117"/>
    <lineage>
        <taxon>Bacteria</taxon>
        <taxon>Pseudomonadati</taxon>
        <taxon>Pseudomonadota</taxon>
        <taxon>Gammaproteobacteria</taxon>
        <taxon>Chromatiales</taxon>
        <taxon>Oceanococcaceae</taxon>
        <taxon>Oceanococcus</taxon>
    </lineage>
</organism>
<dbReference type="EMBL" id="AQQV01000001">
    <property type="protein sequence ID" value="ORE89603.1"/>
    <property type="molecule type" value="Genomic_DNA"/>
</dbReference>
<feature type="chain" id="PRO_5012869680" description="Serine aminopeptidase S33 domain-containing protein" evidence="1">
    <location>
        <begin position="21"/>
        <end position="506"/>
    </location>
</feature>
<dbReference type="Gene3D" id="3.40.50.1820">
    <property type="entry name" value="alpha/beta hydrolase"/>
    <property type="match status" value="1"/>
</dbReference>
<evidence type="ECO:0000313" key="2">
    <source>
        <dbReference type="EMBL" id="ORE89603.1"/>
    </source>
</evidence>
<dbReference type="Proteomes" id="UP000192342">
    <property type="component" value="Unassembled WGS sequence"/>
</dbReference>
<sequence>MSATRLFGVAALLAASQLHAIPEGPEPGTAQWLAREAANYAKVLEADLEQQLSPAFQLRWNIQSVANESAWLQRSLNDPSWLSPQTGNTQLTPLCTSWALPCTGDPFRYPGYDSFYEAEGEVSPFVVYDAQCARISGRVWAPIDSAAGAMLPTVVIENGSVQAPETLYWWAAQALVRAGYVVLTFDPRGQGRSDMQTPDGEQGGNFNSTVFWDGLVNLIDFFRSSPSAPYPHNASCADTYPTEVTPFNPFWDRMDPQRLGLAGHSLGAAGVTRVQAYGAPGAEPWPGLLDADNPVDVIVAWDKLGDISGEAGPVQPRVPAMGHTSEYGLAPVPHLSAPDPEAHKAAYRGWQDAEVPVFQLTIQGSAHYEWSLIPGFPATFWCPDPASGSCEGGWAQPMAEHYTVAWFDRWLKQPGEPGYADADARLLDDAQWQERYSFYYRSARDFPDRSGQRQLCEDIRAGCAAPQQGRADGLAESRGGGLGGGLLLFLLAAAFRPGRCSRSARS</sequence>
<comment type="caution">
    <text evidence="2">The sequence shown here is derived from an EMBL/GenBank/DDBJ whole genome shotgun (WGS) entry which is preliminary data.</text>
</comment>
<dbReference type="STRING" id="1317117.ATO7_06970"/>
<name>A0A1Y1SIU6_9GAMM</name>
<dbReference type="InterPro" id="IPR029058">
    <property type="entry name" value="AB_hydrolase_fold"/>
</dbReference>
<gene>
    <name evidence="2" type="ORF">ATO7_06970</name>
</gene>
<feature type="signal peptide" evidence="1">
    <location>
        <begin position="1"/>
        <end position="20"/>
    </location>
</feature>
<proteinExistence type="predicted"/>
<keyword evidence="1" id="KW-0732">Signal</keyword>
<dbReference type="SUPFAM" id="SSF53474">
    <property type="entry name" value="alpha/beta-Hydrolases"/>
    <property type="match status" value="1"/>
</dbReference>
<dbReference type="RefSeq" id="WP_083560860.1">
    <property type="nucleotide sequence ID" value="NZ_AQQV01000001.1"/>
</dbReference>